<evidence type="ECO:0000313" key="1">
    <source>
        <dbReference type="EMBL" id="RCN58478.1"/>
    </source>
</evidence>
<dbReference type="SUPFAM" id="SSF159594">
    <property type="entry name" value="XCC0632-like"/>
    <property type="match status" value="1"/>
</dbReference>
<evidence type="ECO:0000313" key="2">
    <source>
        <dbReference type="Proteomes" id="UP000253250"/>
    </source>
</evidence>
<organism evidence="1 2">
    <name type="scientific">Acidiferrobacter thiooxydans</name>
    <dbReference type="NCBI Taxonomy" id="163359"/>
    <lineage>
        <taxon>Bacteria</taxon>
        <taxon>Pseudomonadati</taxon>
        <taxon>Pseudomonadota</taxon>
        <taxon>Gammaproteobacteria</taxon>
        <taxon>Acidiferrobacterales</taxon>
        <taxon>Acidiferrobacteraceae</taxon>
        <taxon>Acidiferrobacter</taxon>
    </lineage>
</organism>
<sequence>MARTVKFFALMLAVTGVAGCSLFPTRAPEILTDHDFGPLHAHAPMPHGAPVIVRAKSVAWLSGTAIHYRLLYRDPTAVHVYAQNRWIAPPATLLKARIRWRLGMGPALSARPSAHIERLVIVLLRFDQDFTTPHRAFVRLEAAARLYDETTGRVLAQKTVDLKRRSAPDARGAVIGLSDLARKASAAFAHLVTRHAGVRD</sequence>
<dbReference type="Gene3D" id="3.40.50.10610">
    <property type="entry name" value="ABC-type transport auxiliary lipoprotein component"/>
    <property type="match status" value="1"/>
</dbReference>
<dbReference type="RefSeq" id="WP_114282167.1">
    <property type="nucleotide sequence ID" value="NZ_CP080624.1"/>
</dbReference>
<dbReference type="PROSITE" id="PS51257">
    <property type="entry name" value="PROKAR_LIPOPROTEIN"/>
    <property type="match status" value="1"/>
</dbReference>
<dbReference type="AlphaFoldDB" id="A0A1C2FYF0"/>
<dbReference type="OrthoDB" id="5568302at2"/>
<dbReference type="STRING" id="163359.A9R16_03625"/>
<comment type="caution">
    <text evidence="1">The sequence shown here is derived from an EMBL/GenBank/DDBJ whole genome shotgun (WGS) entry which is preliminary data.</text>
</comment>
<dbReference type="EMBL" id="PSYR01000001">
    <property type="protein sequence ID" value="RCN58478.1"/>
    <property type="molecule type" value="Genomic_DNA"/>
</dbReference>
<protein>
    <submittedName>
        <fullName evidence="1">Uncharacterized protein</fullName>
    </submittedName>
</protein>
<reference evidence="1 2" key="1">
    <citation type="submission" date="2018-02" db="EMBL/GenBank/DDBJ databases">
        <title>Insights into the biology of acidophilic members of the Acidiferrobacteraceae family derived from comparative genomic analyses.</title>
        <authorList>
            <person name="Issotta F."/>
            <person name="Thyssen C."/>
            <person name="Mena C."/>
            <person name="Moya A."/>
            <person name="Bellenberg S."/>
            <person name="Sproer C."/>
            <person name="Covarrubias P.C."/>
            <person name="Sand W."/>
            <person name="Quatrini R."/>
            <person name="Vera M."/>
        </authorList>
    </citation>
    <scope>NUCLEOTIDE SEQUENCE [LARGE SCALE GENOMIC DNA]</scope>
    <source>
        <strain evidence="2">m-1</strain>
    </source>
</reference>
<keyword evidence="2" id="KW-1185">Reference proteome</keyword>
<proteinExistence type="predicted"/>
<accession>A0A1C2FYF0</accession>
<name>A0A1C2FYF0_9GAMM</name>
<dbReference type="Proteomes" id="UP000253250">
    <property type="component" value="Unassembled WGS sequence"/>
</dbReference>
<gene>
    <name evidence="1" type="ORF">C4900_01400</name>
</gene>